<dbReference type="HOGENOM" id="CLU_043974_2_1_1"/>
<keyword evidence="2" id="KW-1185">Reference proteome</keyword>
<proteinExistence type="predicted"/>
<accession>A0A0C3P6U2</accession>
<evidence type="ECO:0000313" key="1">
    <source>
        <dbReference type="EMBL" id="KIO03301.1"/>
    </source>
</evidence>
<gene>
    <name evidence="1" type="ORF">M404DRAFT_27265</name>
</gene>
<dbReference type="EMBL" id="KN831977">
    <property type="protein sequence ID" value="KIO03301.1"/>
    <property type="molecule type" value="Genomic_DNA"/>
</dbReference>
<dbReference type="Proteomes" id="UP000054217">
    <property type="component" value="Unassembled WGS sequence"/>
</dbReference>
<dbReference type="AlphaFoldDB" id="A0A0C3P6U2"/>
<dbReference type="OrthoDB" id="2681790at2759"/>
<evidence type="ECO:0000313" key="2">
    <source>
        <dbReference type="Proteomes" id="UP000054217"/>
    </source>
</evidence>
<reference evidence="2" key="2">
    <citation type="submission" date="2015-01" db="EMBL/GenBank/DDBJ databases">
        <title>Evolutionary Origins and Diversification of the Mycorrhizal Mutualists.</title>
        <authorList>
            <consortium name="DOE Joint Genome Institute"/>
            <consortium name="Mycorrhizal Genomics Consortium"/>
            <person name="Kohler A."/>
            <person name="Kuo A."/>
            <person name="Nagy L.G."/>
            <person name="Floudas D."/>
            <person name="Copeland A."/>
            <person name="Barry K.W."/>
            <person name="Cichocki N."/>
            <person name="Veneault-Fourrey C."/>
            <person name="LaButti K."/>
            <person name="Lindquist E.A."/>
            <person name="Lipzen A."/>
            <person name="Lundell T."/>
            <person name="Morin E."/>
            <person name="Murat C."/>
            <person name="Riley R."/>
            <person name="Ohm R."/>
            <person name="Sun H."/>
            <person name="Tunlid A."/>
            <person name="Henrissat B."/>
            <person name="Grigoriev I.V."/>
            <person name="Hibbett D.S."/>
            <person name="Martin F."/>
        </authorList>
    </citation>
    <scope>NUCLEOTIDE SEQUENCE [LARGE SCALE GENOMIC DNA]</scope>
    <source>
        <strain evidence="2">Marx 270</strain>
    </source>
</reference>
<sequence length="121" mass="13768">MSANHLPRLSQLIHMATHDLVKVEKAMLREQFVTASTALVTEARCLLDDKELWEEKVLWMHWWEKRTGEGFPIVEHGQALGVDMRIDAVDGPIMAEADEAYKRWATEEVTMAVHGGVNKDV</sequence>
<dbReference type="InParanoid" id="A0A0C3P6U2"/>
<name>A0A0C3P6U2_PISTI</name>
<reference evidence="1 2" key="1">
    <citation type="submission" date="2014-04" db="EMBL/GenBank/DDBJ databases">
        <authorList>
            <consortium name="DOE Joint Genome Institute"/>
            <person name="Kuo A."/>
            <person name="Kohler A."/>
            <person name="Costa M.D."/>
            <person name="Nagy L.G."/>
            <person name="Floudas D."/>
            <person name="Copeland A."/>
            <person name="Barry K.W."/>
            <person name="Cichocki N."/>
            <person name="Veneault-Fourrey C."/>
            <person name="LaButti K."/>
            <person name="Lindquist E.A."/>
            <person name="Lipzen A."/>
            <person name="Lundell T."/>
            <person name="Morin E."/>
            <person name="Murat C."/>
            <person name="Sun H."/>
            <person name="Tunlid A."/>
            <person name="Henrissat B."/>
            <person name="Grigoriev I.V."/>
            <person name="Hibbett D.S."/>
            <person name="Martin F."/>
            <person name="Nordberg H.P."/>
            <person name="Cantor M.N."/>
            <person name="Hua S.X."/>
        </authorList>
    </citation>
    <scope>NUCLEOTIDE SEQUENCE [LARGE SCALE GENOMIC DNA]</scope>
    <source>
        <strain evidence="1 2">Marx 270</strain>
    </source>
</reference>
<organism evidence="1 2">
    <name type="scientific">Pisolithus tinctorius Marx 270</name>
    <dbReference type="NCBI Taxonomy" id="870435"/>
    <lineage>
        <taxon>Eukaryota</taxon>
        <taxon>Fungi</taxon>
        <taxon>Dikarya</taxon>
        <taxon>Basidiomycota</taxon>
        <taxon>Agaricomycotina</taxon>
        <taxon>Agaricomycetes</taxon>
        <taxon>Agaricomycetidae</taxon>
        <taxon>Boletales</taxon>
        <taxon>Sclerodermatineae</taxon>
        <taxon>Pisolithaceae</taxon>
        <taxon>Pisolithus</taxon>
    </lineage>
</organism>
<protein>
    <submittedName>
        <fullName evidence="1">Uncharacterized protein</fullName>
    </submittedName>
</protein>